<accession>A0ABT1WD64</accession>
<feature type="transmembrane region" description="Helical" evidence="5">
    <location>
        <begin position="6"/>
        <end position="25"/>
    </location>
</feature>
<keyword evidence="3 5" id="KW-1133">Transmembrane helix</keyword>
<keyword evidence="4 5" id="KW-0472">Membrane</keyword>
<evidence type="ECO:0000256" key="3">
    <source>
        <dbReference type="ARBA" id="ARBA00022989"/>
    </source>
</evidence>
<dbReference type="Gene3D" id="1.20.120.550">
    <property type="entry name" value="Membrane associated eicosanoid/glutathione metabolism-like domain"/>
    <property type="match status" value="1"/>
</dbReference>
<organism evidence="6 7">
    <name type="scientific">Limnobacter humi</name>
    <dbReference type="NCBI Taxonomy" id="1778671"/>
    <lineage>
        <taxon>Bacteria</taxon>
        <taxon>Pseudomonadati</taxon>
        <taxon>Pseudomonadota</taxon>
        <taxon>Betaproteobacteria</taxon>
        <taxon>Burkholderiales</taxon>
        <taxon>Burkholderiaceae</taxon>
        <taxon>Limnobacter</taxon>
    </lineage>
</organism>
<proteinExistence type="predicted"/>
<name>A0ABT1WD64_9BURK</name>
<dbReference type="Pfam" id="PF01124">
    <property type="entry name" value="MAPEG"/>
    <property type="match status" value="1"/>
</dbReference>
<gene>
    <name evidence="6" type="ORF">NQT62_03250</name>
</gene>
<dbReference type="RefSeq" id="WP_256763134.1">
    <property type="nucleotide sequence ID" value="NZ_JANIGO010000001.1"/>
</dbReference>
<feature type="transmembrane region" description="Helical" evidence="5">
    <location>
        <begin position="115"/>
        <end position="134"/>
    </location>
</feature>
<comment type="caution">
    <text evidence="6">The sequence shown here is derived from an EMBL/GenBank/DDBJ whole genome shotgun (WGS) entry which is preliminary data.</text>
</comment>
<comment type="subcellular location">
    <subcellularLocation>
        <location evidence="1">Membrane</location>
    </subcellularLocation>
</comment>
<dbReference type="InterPro" id="IPR023352">
    <property type="entry name" value="MAPEG-like_dom_sf"/>
</dbReference>
<keyword evidence="7" id="KW-1185">Reference proteome</keyword>
<keyword evidence="2 5" id="KW-0812">Transmembrane</keyword>
<protein>
    <submittedName>
        <fullName evidence="6">MAPEG family protein</fullName>
    </submittedName>
</protein>
<dbReference type="EMBL" id="JANIGO010000001">
    <property type="protein sequence ID" value="MCQ8895455.1"/>
    <property type="molecule type" value="Genomic_DNA"/>
</dbReference>
<reference evidence="6 7" key="1">
    <citation type="submission" date="2022-07" db="EMBL/GenBank/DDBJ databases">
        <authorList>
            <person name="Xamxidin M."/>
            <person name="Wu M."/>
        </authorList>
    </citation>
    <scope>NUCLEOTIDE SEQUENCE [LARGE SCALE GENOMIC DNA]</scope>
    <source>
        <strain evidence="6 7">NBRC 111650</strain>
    </source>
</reference>
<dbReference type="Proteomes" id="UP001204142">
    <property type="component" value="Unassembled WGS sequence"/>
</dbReference>
<evidence type="ECO:0000313" key="7">
    <source>
        <dbReference type="Proteomes" id="UP001204142"/>
    </source>
</evidence>
<evidence type="ECO:0000256" key="4">
    <source>
        <dbReference type="ARBA" id="ARBA00023136"/>
    </source>
</evidence>
<evidence type="ECO:0000256" key="5">
    <source>
        <dbReference type="SAM" id="Phobius"/>
    </source>
</evidence>
<dbReference type="InterPro" id="IPR001129">
    <property type="entry name" value="Membr-assoc_MAPEG"/>
</dbReference>
<evidence type="ECO:0000256" key="2">
    <source>
        <dbReference type="ARBA" id="ARBA00022692"/>
    </source>
</evidence>
<sequence>MSNTALALNGLIAWYLILLGMIWLIRAGLTTFTKRPANSYSPDGADVSPFSQRLCRAHANMYEGFPYLAGPLLLALATGNTSVTDGLACILLGARVLQSTVHLISTSNIAVQARFAFFVVQWGIAAYWVVQFAGLSH</sequence>
<evidence type="ECO:0000256" key="1">
    <source>
        <dbReference type="ARBA" id="ARBA00004370"/>
    </source>
</evidence>
<evidence type="ECO:0000313" key="6">
    <source>
        <dbReference type="EMBL" id="MCQ8895455.1"/>
    </source>
</evidence>
<dbReference type="SUPFAM" id="SSF161084">
    <property type="entry name" value="MAPEG domain-like"/>
    <property type="match status" value="1"/>
</dbReference>